<gene>
    <name evidence="3" type="ORF">ES674_00535</name>
</gene>
<dbReference type="EMBL" id="VSKK01000001">
    <property type="protein sequence ID" value="TYB78299.1"/>
    <property type="molecule type" value="Genomic_DNA"/>
</dbReference>
<reference evidence="3 4" key="1">
    <citation type="submission" date="2019-08" db="EMBL/GenBank/DDBJ databases">
        <title>Genomes of Antarctic Bizionia species.</title>
        <authorList>
            <person name="Bowman J.P."/>
        </authorList>
    </citation>
    <scope>NUCLEOTIDE SEQUENCE [LARGE SCALE GENOMIC DNA]</scope>
    <source>
        <strain evidence="3 4">ADA-4</strain>
    </source>
</reference>
<sequence>MRQILIPTDFSENAKNAISYASELFKYERSVFHFLHTYEDTVYENSELTRETLQEIEKSIQADVEAKLNETLAMVKKLSPNPRHEYHITAVNNSLVDEADRQVETHNIDLIVMGTRGETNDPTVVFGSHTLQVLKYVPCPVLVVPENYVYTQPKHILFPTNLLIPYKRRELKLLCEIAAPYRADIDLLYVSKSDKLSLRQEDNLAFLKEVVCRNEIDLITESHHDITSAIKEYIAKHDSDMLVMVNTRQSFFETMLMQSAVAKMTLQVHIPFLVMQNLNRY</sequence>
<evidence type="ECO:0000313" key="4">
    <source>
        <dbReference type="Proteomes" id="UP000323720"/>
    </source>
</evidence>
<feature type="domain" description="UspA" evidence="2">
    <location>
        <begin position="1"/>
        <end position="145"/>
    </location>
</feature>
<dbReference type="InterPro" id="IPR006016">
    <property type="entry name" value="UspA"/>
</dbReference>
<dbReference type="OrthoDB" id="9788959at2"/>
<dbReference type="InterPro" id="IPR006015">
    <property type="entry name" value="Universal_stress_UspA"/>
</dbReference>
<keyword evidence="4" id="KW-1185">Reference proteome</keyword>
<dbReference type="PRINTS" id="PR01438">
    <property type="entry name" value="UNVRSLSTRESS"/>
</dbReference>
<organism evidence="3 4">
    <name type="scientific">Bizionia myxarmorum</name>
    <dbReference type="NCBI Taxonomy" id="291186"/>
    <lineage>
        <taxon>Bacteria</taxon>
        <taxon>Pseudomonadati</taxon>
        <taxon>Bacteroidota</taxon>
        <taxon>Flavobacteriia</taxon>
        <taxon>Flavobacteriales</taxon>
        <taxon>Flavobacteriaceae</taxon>
        <taxon>Bizionia</taxon>
    </lineage>
</organism>
<dbReference type="CDD" id="cd00293">
    <property type="entry name" value="USP-like"/>
    <property type="match status" value="1"/>
</dbReference>
<name>A0A5D0RB38_9FLAO</name>
<comment type="caution">
    <text evidence="3">The sequence shown here is derived from an EMBL/GenBank/DDBJ whole genome shotgun (WGS) entry which is preliminary data.</text>
</comment>
<dbReference type="PANTHER" id="PTHR46268:SF6">
    <property type="entry name" value="UNIVERSAL STRESS PROTEIN UP12"/>
    <property type="match status" value="1"/>
</dbReference>
<dbReference type="PANTHER" id="PTHR46268">
    <property type="entry name" value="STRESS RESPONSE PROTEIN NHAX"/>
    <property type="match status" value="1"/>
</dbReference>
<dbReference type="RefSeq" id="WP_148402037.1">
    <property type="nucleotide sequence ID" value="NZ_VSKK01000001.1"/>
</dbReference>
<evidence type="ECO:0000313" key="3">
    <source>
        <dbReference type="EMBL" id="TYB78299.1"/>
    </source>
</evidence>
<evidence type="ECO:0000256" key="1">
    <source>
        <dbReference type="ARBA" id="ARBA00008791"/>
    </source>
</evidence>
<evidence type="ECO:0000259" key="2">
    <source>
        <dbReference type="Pfam" id="PF00582"/>
    </source>
</evidence>
<dbReference type="Gene3D" id="3.40.50.620">
    <property type="entry name" value="HUPs"/>
    <property type="match status" value="2"/>
</dbReference>
<comment type="similarity">
    <text evidence="1">Belongs to the universal stress protein A family.</text>
</comment>
<dbReference type="Pfam" id="PF00582">
    <property type="entry name" value="Usp"/>
    <property type="match status" value="1"/>
</dbReference>
<dbReference type="Proteomes" id="UP000323720">
    <property type="component" value="Unassembled WGS sequence"/>
</dbReference>
<protein>
    <submittedName>
        <fullName evidence="3">Universal stress protein</fullName>
    </submittedName>
</protein>
<dbReference type="SUPFAM" id="SSF52402">
    <property type="entry name" value="Adenine nucleotide alpha hydrolases-like"/>
    <property type="match status" value="2"/>
</dbReference>
<dbReference type="InterPro" id="IPR014729">
    <property type="entry name" value="Rossmann-like_a/b/a_fold"/>
</dbReference>
<dbReference type="AlphaFoldDB" id="A0A5D0RB38"/>
<accession>A0A5D0RB38</accession>
<proteinExistence type="inferred from homology"/>